<reference evidence="2 3" key="1">
    <citation type="submission" date="2023-09" db="EMBL/GenBank/DDBJ databases">
        <title>Nesidiocoris tenuis whole genome shotgun sequence.</title>
        <authorList>
            <person name="Shibata T."/>
            <person name="Shimoda M."/>
            <person name="Kobayashi T."/>
            <person name="Uehara T."/>
        </authorList>
    </citation>
    <scope>NUCLEOTIDE SEQUENCE [LARGE SCALE GENOMIC DNA]</scope>
    <source>
        <strain evidence="2 3">Japan</strain>
    </source>
</reference>
<dbReference type="InterPro" id="IPR013578">
    <property type="entry name" value="Peptidase_M16C_assoc"/>
</dbReference>
<feature type="domain" description="Peptidase M16C associated" evidence="1">
    <location>
        <begin position="464"/>
        <end position="725"/>
    </location>
</feature>
<organism evidence="2 3">
    <name type="scientific">Nesidiocoris tenuis</name>
    <dbReference type="NCBI Taxonomy" id="355587"/>
    <lineage>
        <taxon>Eukaryota</taxon>
        <taxon>Metazoa</taxon>
        <taxon>Ecdysozoa</taxon>
        <taxon>Arthropoda</taxon>
        <taxon>Hexapoda</taxon>
        <taxon>Insecta</taxon>
        <taxon>Pterygota</taxon>
        <taxon>Neoptera</taxon>
        <taxon>Paraneoptera</taxon>
        <taxon>Hemiptera</taxon>
        <taxon>Heteroptera</taxon>
        <taxon>Panheteroptera</taxon>
        <taxon>Cimicomorpha</taxon>
        <taxon>Miridae</taxon>
        <taxon>Dicyphina</taxon>
        <taxon>Nesidiocoris</taxon>
    </lineage>
</organism>
<dbReference type="Pfam" id="PF00675">
    <property type="entry name" value="Peptidase_M16"/>
    <property type="match status" value="1"/>
</dbReference>
<dbReference type="InterPro" id="IPR011765">
    <property type="entry name" value="Pept_M16_N"/>
</dbReference>
<evidence type="ECO:0000259" key="1">
    <source>
        <dbReference type="SMART" id="SM01264"/>
    </source>
</evidence>
<keyword evidence="3" id="KW-1185">Reference proteome</keyword>
<dbReference type="Gene3D" id="3.30.830.10">
    <property type="entry name" value="Metalloenzyme, LuxS/M16 peptidase-like"/>
    <property type="match status" value="4"/>
</dbReference>
<evidence type="ECO:0000313" key="3">
    <source>
        <dbReference type="Proteomes" id="UP001307889"/>
    </source>
</evidence>
<name>A0ABN7AAL1_9HEMI</name>
<dbReference type="SUPFAM" id="SSF63411">
    <property type="entry name" value="LuxS/MPP-like metallohydrolase"/>
    <property type="match status" value="4"/>
</dbReference>
<dbReference type="InterPro" id="IPR007863">
    <property type="entry name" value="Peptidase_M16_C"/>
</dbReference>
<dbReference type="PANTHER" id="PTHR43016">
    <property type="entry name" value="PRESEQUENCE PROTEASE"/>
    <property type="match status" value="1"/>
</dbReference>
<sequence length="1023" mass="115038">MPEPLSSVPKTYGNFELKCSLNANDIIPVHKYVSNKTGLTVVVSEVDGPLVHGYFCLATEAHDNDGLPHTLEHLIFLGSEKYPYKGVLDLLANRCLASGTNAWTDKDHTCYTMQTAGSQGFLSLLPIYLDHILFPTLTDSGYLMEVYHVNGKGEDGGVVFTEMQGVENTGERRVEQELTNLVYPGHCGYKSCTGGAMKNLRESTSPEKVRAYHKQFYRPENLFVIVVGSINTEEVLKALGPVEEDIISKGPYGDFERPWQTPVPPLLEPSDVLVPYPCDEEDNGMVYIGWRGPSAVTDYYRFAACNILLKYMTDTSVSPLPKEFVDVPEPYASQVSYTPYENSESLMVLTFDNVPLDKLTLVKPKLEKLLKDMVESDAPFDMKRLSTVVNRQRLEALSNLENSPHDTIAFTVIGYMLYGHSVEDFDQRLNYVKELDRMEKEPLTFWVNLLKEIFVTGVSVTVRGHPSVEEQKRLAKEDEDRLSRRVAELGPQKLAEKDDIIAKALAQNEIPPPDEMLTFVPIPSIDSIRFHSIDVFTSDSEKQDPRFDAKQVPVYVHVDHLKTNFVYLFSLMDTSSLKAEQRPYLPLLLNLILESPIRRHGEIVSYEEVVRQLEEDTLAASSRVGPTSSGRFNCGPFPQTSCLLFQLEPKKYEKGVEWVRELLYNTVISPDRVKIIANKISNNIPEIKRNGNGMVYELMKGLMYNKESNHHAVSALFQQKFLASLIEELKTDEGSARIVSELEAIRSVLTKPENLVLHIAANLNILGGLYPCLTTSLKNIIPKEMSPVRSKLNVIPDWQLLEEKTGKESIVAGAGAVESSYLCQTTPSINNFNDPDLATLLVFFQYLTQLEGPMWKQIRGQGLAYNCNVVPRPNEGKLYLSLYRAGNVVSAYKEAKSAIEERLQEGAAWDQTLFDSAKNSLIYEIVHREKCIGDVVIQSLLSYFKSVDRDYNKSLVSAISKVQIPDMAKIGSKYVTPMFDPIVSKVTVVCHPSKVEEIANGLNDLGLKMKTYNCMEDAFVKLW</sequence>
<dbReference type="Proteomes" id="UP001307889">
    <property type="component" value="Chromosome 1"/>
</dbReference>
<evidence type="ECO:0000313" key="2">
    <source>
        <dbReference type="EMBL" id="BES89058.1"/>
    </source>
</evidence>
<gene>
    <name evidence="2" type="ORF">NTJ_01865</name>
</gene>
<protein>
    <submittedName>
        <fullName evidence="2">Insulinase (Peptidase family M16)</fullName>
    </submittedName>
</protein>
<dbReference type="SMART" id="SM01264">
    <property type="entry name" value="M16C_associated"/>
    <property type="match status" value="1"/>
</dbReference>
<dbReference type="PANTHER" id="PTHR43016:SF16">
    <property type="entry name" value="METALLOPROTEASE, PUTATIVE (AFU_ORTHOLOGUE AFUA_4G07610)-RELATED"/>
    <property type="match status" value="1"/>
</dbReference>
<proteinExistence type="predicted"/>
<dbReference type="InterPro" id="IPR011249">
    <property type="entry name" value="Metalloenz_LuxS/M16"/>
</dbReference>
<accession>A0ABN7AAL1</accession>
<dbReference type="EMBL" id="AP028909">
    <property type="protein sequence ID" value="BES89058.1"/>
    <property type="molecule type" value="Genomic_DNA"/>
</dbReference>
<dbReference type="Pfam" id="PF05193">
    <property type="entry name" value="Peptidase_M16_C"/>
    <property type="match status" value="1"/>
</dbReference>